<keyword evidence="8" id="KW-0472">Membrane</keyword>
<keyword evidence="3" id="KW-0812">Transmembrane</keyword>
<evidence type="ECO:0000256" key="7">
    <source>
        <dbReference type="ARBA" id="ARBA00023034"/>
    </source>
</evidence>
<dbReference type="PANTHER" id="PTHR13572">
    <property type="entry name" value="ENDO-ALPHA-1,2-MANNOSIDASE"/>
    <property type="match status" value="1"/>
</dbReference>
<dbReference type="GO" id="GO:0000139">
    <property type="term" value="C:Golgi membrane"/>
    <property type="evidence" value="ECO:0007669"/>
    <property type="project" value="UniProtKB-SubCell"/>
</dbReference>
<keyword evidence="4" id="KW-0378">Hydrolase</keyword>
<sequence>MARLRRRACIALFLFTLFVFGTMMGLRTLKPSDGFSDLAPGLELLPAMAGKVDRRSVSRDATASPGQVRPADSNTHAVLSNSGPEGTIFYDVHIFYYTWYGNPSMDGKYIHWDHILVPHWDPKIASSYPRGRHAPPEDIGSSFYPELNPYSSRDPDVLESHMEQIGASAAGVLVMSWYPPGLADDNGEPAEDLVPAVLDAAYRHNLKVAFHIQIYRGRNDQSVHDNIKYIIDRYGEHGAFYKCTSSTGKSLPLFYIYDSYLTPPESWSELLTPAGSHSVRGSAYDSIFIALIVEERHKHDILAGGFDGMYTYFASNGFSFGSSHQNWKSIKAFCDGNNLLFIPSVGPGYIDTSIRPWNNHNLRNRVNGRYFETALQAALDVRPEVVAITSFNEWHEGTQIERATPKKTVTRVYLDYQPHGPDHYLELTRRWVEQFNKEKEQWLV</sequence>
<comment type="subcellular location">
    <subcellularLocation>
        <location evidence="1">Golgi apparatus membrane</location>
        <topology evidence="1">Single-pass type II membrane protein</topology>
    </subcellularLocation>
</comment>
<evidence type="ECO:0000256" key="8">
    <source>
        <dbReference type="ARBA" id="ARBA00023136"/>
    </source>
</evidence>
<comment type="similarity">
    <text evidence="2">Belongs to the glycosyl hydrolase 99 family.</text>
</comment>
<dbReference type="eggNOG" id="ENOG502QPJV">
    <property type="taxonomic scope" value="Eukaryota"/>
</dbReference>
<keyword evidence="6" id="KW-1133">Transmembrane helix</keyword>
<evidence type="ECO:0000313" key="10">
    <source>
        <dbReference type="Ensembl" id="ENSGACP00000018344.1"/>
    </source>
</evidence>
<evidence type="ECO:0000256" key="2">
    <source>
        <dbReference type="ARBA" id="ARBA00009559"/>
    </source>
</evidence>
<dbReference type="Pfam" id="PF16317">
    <property type="entry name" value="Glyco_hydro_99"/>
    <property type="match status" value="1"/>
</dbReference>
<keyword evidence="7" id="KW-0333">Golgi apparatus</keyword>
<dbReference type="OrthoDB" id="406152at2759"/>
<evidence type="ECO:0000313" key="11">
    <source>
        <dbReference type="Proteomes" id="UP000007635"/>
    </source>
</evidence>
<dbReference type="AlphaFoldDB" id="G3PL64"/>
<keyword evidence="5" id="KW-0735">Signal-anchor</keyword>
<name>G3PL64_GASAC</name>
<evidence type="ECO:0000256" key="6">
    <source>
        <dbReference type="ARBA" id="ARBA00022989"/>
    </source>
</evidence>
<feature type="region of interest" description="Disordered" evidence="9">
    <location>
        <begin position="55"/>
        <end position="77"/>
    </location>
</feature>
<proteinExistence type="inferred from homology"/>
<reference evidence="10" key="2">
    <citation type="submission" date="2025-08" db="UniProtKB">
        <authorList>
            <consortium name="Ensembl"/>
        </authorList>
    </citation>
    <scope>IDENTIFICATION</scope>
</reference>
<evidence type="ECO:0000256" key="4">
    <source>
        <dbReference type="ARBA" id="ARBA00022801"/>
    </source>
</evidence>
<dbReference type="STRING" id="69293.ENSGACP00000018344"/>
<dbReference type="GO" id="GO:0004559">
    <property type="term" value="F:alpha-mannosidase activity"/>
    <property type="evidence" value="ECO:0007669"/>
    <property type="project" value="UniProtKB-ARBA"/>
</dbReference>
<reference evidence="10" key="3">
    <citation type="submission" date="2025-09" db="UniProtKB">
        <authorList>
            <consortium name="Ensembl"/>
        </authorList>
    </citation>
    <scope>IDENTIFICATION</scope>
</reference>
<dbReference type="Proteomes" id="UP000007635">
    <property type="component" value="Chromosome XX"/>
</dbReference>
<evidence type="ECO:0000256" key="5">
    <source>
        <dbReference type="ARBA" id="ARBA00022968"/>
    </source>
</evidence>
<protein>
    <submittedName>
        <fullName evidence="10">Mannosidase endo-alpha like</fullName>
    </submittedName>
</protein>
<evidence type="ECO:0000256" key="9">
    <source>
        <dbReference type="SAM" id="MobiDB-lite"/>
    </source>
</evidence>
<dbReference type="Gene3D" id="3.20.20.80">
    <property type="entry name" value="Glycosidases"/>
    <property type="match status" value="1"/>
</dbReference>
<dbReference type="Bgee" id="ENSGACG00000013887">
    <property type="expression patterns" value="Expressed in camera-type eye and 1 other cell type or tissue"/>
</dbReference>
<dbReference type="FunFam" id="3.20.20.80:FF:000019">
    <property type="entry name" value="glycoprotein endo-alpha-1,2-mannosidase"/>
    <property type="match status" value="1"/>
</dbReference>
<evidence type="ECO:0000256" key="3">
    <source>
        <dbReference type="ARBA" id="ARBA00022692"/>
    </source>
</evidence>
<dbReference type="CDD" id="cd11574">
    <property type="entry name" value="GH99"/>
    <property type="match status" value="1"/>
</dbReference>
<organism evidence="10 11">
    <name type="scientific">Gasterosteus aculeatus aculeatus</name>
    <name type="common">three-spined stickleback</name>
    <dbReference type="NCBI Taxonomy" id="481459"/>
    <lineage>
        <taxon>Eukaryota</taxon>
        <taxon>Metazoa</taxon>
        <taxon>Chordata</taxon>
        <taxon>Craniata</taxon>
        <taxon>Vertebrata</taxon>
        <taxon>Euteleostomi</taxon>
        <taxon>Actinopterygii</taxon>
        <taxon>Neopterygii</taxon>
        <taxon>Teleostei</taxon>
        <taxon>Neoteleostei</taxon>
        <taxon>Acanthomorphata</taxon>
        <taxon>Eupercaria</taxon>
        <taxon>Perciformes</taxon>
        <taxon>Cottioidei</taxon>
        <taxon>Gasterosteales</taxon>
        <taxon>Gasterosteidae</taxon>
        <taxon>Gasterosteus</taxon>
    </lineage>
</organism>
<dbReference type="Ensembl" id="ENSGACT00000018379.2">
    <property type="protein sequence ID" value="ENSGACP00000018344.1"/>
    <property type="gene ID" value="ENSGACG00000013887.2"/>
</dbReference>
<dbReference type="InParanoid" id="G3PL64"/>
<accession>G3PL64</accession>
<keyword evidence="11" id="KW-1185">Reference proteome</keyword>
<reference evidence="10 11" key="1">
    <citation type="journal article" date="2021" name="G3 (Bethesda)">
        <title>Improved contiguity of the threespine stickleback genome using long-read sequencing.</title>
        <authorList>
            <person name="Nath S."/>
            <person name="Shaw D.E."/>
            <person name="White M.A."/>
        </authorList>
    </citation>
    <scope>NUCLEOTIDE SEQUENCE [LARGE SCALE GENOMIC DNA]</scope>
    <source>
        <strain evidence="10 11">Lake Benthic</strain>
    </source>
</reference>
<dbReference type="GeneTree" id="ENSGT00390000016054"/>
<dbReference type="PANTHER" id="PTHR13572:SF2">
    <property type="entry name" value="GLYCOPROTEIN ENDO-ALPHA-1,2-MANNOSIDASE-LIKE PROTEIN"/>
    <property type="match status" value="1"/>
</dbReference>
<dbReference type="OMA" id="VHWDHVM"/>
<evidence type="ECO:0000256" key="1">
    <source>
        <dbReference type="ARBA" id="ARBA00004323"/>
    </source>
</evidence>
<dbReference type="InterPro" id="IPR026071">
    <property type="entry name" value="Glyco_Hydrolase_99"/>
</dbReference>